<protein>
    <submittedName>
        <fullName evidence="1">Uncharacterized protein</fullName>
    </submittedName>
</protein>
<organism evidence="1">
    <name type="scientific">Micrurus lemniscatus lemniscatus</name>
    <dbReference type="NCBI Taxonomy" id="129467"/>
    <lineage>
        <taxon>Eukaryota</taxon>
        <taxon>Metazoa</taxon>
        <taxon>Chordata</taxon>
        <taxon>Craniata</taxon>
        <taxon>Vertebrata</taxon>
        <taxon>Euteleostomi</taxon>
        <taxon>Lepidosauria</taxon>
        <taxon>Squamata</taxon>
        <taxon>Bifurcata</taxon>
        <taxon>Unidentata</taxon>
        <taxon>Episquamata</taxon>
        <taxon>Toxicofera</taxon>
        <taxon>Serpentes</taxon>
        <taxon>Colubroidea</taxon>
        <taxon>Elapidae</taxon>
        <taxon>Elapinae</taxon>
        <taxon>Micrurus</taxon>
    </lineage>
</organism>
<accession>A0A2D4HCT2</accession>
<evidence type="ECO:0000313" key="1">
    <source>
        <dbReference type="EMBL" id="LAA69795.1"/>
    </source>
</evidence>
<sequence length="99" mass="11049">MSHLFLSLLTGEADCKDIGDCTSGYPSTDLCLPALDYLRKCSQVGGLKLYRFSCHSIKALKLVPNQRLLHTVSLSCALKIWLSEEGSYFKSQVIHSRLK</sequence>
<name>A0A2D4HCT2_MICLE</name>
<reference evidence="1" key="1">
    <citation type="submission" date="2017-07" db="EMBL/GenBank/DDBJ databases">
        <authorList>
            <person name="Mikheyev A."/>
            <person name="Grau M."/>
        </authorList>
    </citation>
    <scope>NUCLEOTIDE SEQUENCE</scope>
    <source>
        <tissue evidence="1">Venom_gland</tissue>
    </source>
</reference>
<proteinExistence type="predicted"/>
<reference evidence="1" key="2">
    <citation type="submission" date="2017-11" db="EMBL/GenBank/DDBJ databases">
        <title>Coralsnake Venomics: Analyses of Venom Gland Transcriptomes and Proteomes of Six Brazilian Taxa.</title>
        <authorList>
            <person name="Aird S.D."/>
            <person name="Jorge da Silva N."/>
            <person name="Qiu L."/>
            <person name="Villar-Briones A."/>
            <person name="Aparecida-Saddi V."/>
            <person name="Campos-Telles M.P."/>
            <person name="Grau M."/>
            <person name="Mikheyev A.S."/>
        </authorList>
    </citation>
    <scope>NUCLEOTIDE SEQUENCE</scope>
    <source>
        <tissue evidence="1">Venom_gland</tissue>
    </source>
</reference>
<dbReference type="EMBL" id="IACK01015910">
    <property type="protein sequence ID" value="LAA69795.1"/>
    <property type="molecule type" value="Transcribed_RNA"/>
</dbReference>
<dbReference type="AlphaFoldDB" id="A0A2D4HCT2"/>